<dbReference type="RefSeq" id="WP_016329529.1">
    <property type="nucleotide sequence ID" value="NC_019386.1"/>
</dbReference>
<dbReference type="Pfam" id="PF13560">
    <property type="entry name" value="HTH_31"/>
    <property type="match status" value="1"/>
</dbReference>
<keyword evidence="3" id="KW-1185">Reference proteome</keyword>
<dbReference type="InterPro" id="IPR010982">
    <property type="entry name" value="Lambda_DNA-bd_dom_sf"/>
</dbReference>
<dbReference type="AlphaFoldDB" id="K7QV86"/>
<proteinExistence type="predicted"/>
<protein>
    <submittedName>
        <fullName evidence="2">Putative transcriptional regulator with C-terminal CBS domains</fullName>
    </submittedName>
</protein>
<dbReference type="SUPFAM" id="SSF47413">
    <property type="entry name" value="lambda repressor-like DNA-binding domains"/>
    <property type="match status" value="1"/>
</dbReference>
<dbReference type="GO" id="GO:0003677">
    <property type="term" value="F:DNA binding"/>
    <property type="evidence" value="ECO:0007669"/>
    <property type="project" value="InterPro"/>
</dbReference>
<evidence type="ECO:0000313" key="3">
    <source>
        <dbReference type="Proteomes" id="UP000000211"/>
    </source>
</evidence>
<dbReference type="PROSITE" id="PS50943">
    <property type="entry name" value="HTH_CROC1"/>
    <property type="match status" value="1"/>
</dbReference>
<dbReference type="Gene3D" id="1.10.260.40">
    <property type="entry name" value="lambda repressor-like DNA-binding domains"/>
    <property type="match status" value="1"/>
</dbReference>
<organism evidence="2 3">
    <name type="scientific">Thermus oshimai JL-2</name>
    <dbReference type="NCBI Taxonomy" id="751945"/>
    <lineage>
        <taxon>Bacteria</taxon>
        <taxon>Thermotogati</taxon>
        <taxon>Deinococcota</taxon>
        <taxon>Deinococci</taxon>
        <taxon>Thermales</taxon>
        <taxon>Thermaceae</taxon>
        <taxon>Thermus</taxon>
    </lineage>
</organism>
<reference evidence="2 3" key="1">
    <citation type="journal article" date="2013" name="Genome Announc.">
        <title>Whole Genome Sequencing of Thermus oshimai JL-2 and Thermus thermophilus JL-18, Incomplete Denitrifiers from the United States Great Basin.</title>
        <authorList>
            <person name="Murugapiran S.K."/>
            <person name="Huntemann M."/>
            <person name="Wei C.L."/>
            <person name="Han J."/>
            <person name="Detter J.C."/>
            <person name="Han C.S."/>
            <person name="Erkkila T.H."/>
            <person name="Teshima H."/>
            <person name="Chen A."/>
            <person name="Kyrpides N."/>
            <person name="Mavrommatis K."/>
            <person name="Markowitz V."/>
            <person name="Szeto E."/>
            <person name="Ivanova N."/>
            <person name="Pagani I."/>
            <person name="Lam J."/>
            <person name="McDonald A.I."/>
            <person name="Dodsworth J.A."/>
            <person name="Pati A."/>
            <person name="Goodwin L."/>
            <person name="Peters L."/>
            <person name="Pitluck S."/>
            <person name="Woyke T."/>
            <person name="Hedlund B.P."/>
        </authorList>
    </citation>
    <scope>NUCLEOTIDE SEQUENCE</scope>
    <source>
        <strain evidence="2 3">JL-2</strain>
    </source>
</reference>
<dbReference type="OrthoDB" id="32197at2"/>
<gene>
    <name evidence="2" type="ORF">Theos_1304</name>
</gene>
<sequence>MATTERTGVGEVLRQRRRELGLTLGQVARTVGTSDAYIWKLEQGLINLENVALPRLMGLLKALRWTPEEFALATGVHLPGLVGEEPKLGIPLIKVPTWPEGEEHIVLGLPNLSLDPKDLWAHKGPQGWFVFRKGEEPEHGGLAVATGPQTLALRYLGLNPKRSYVAQTLDCPPQTLTLEKDTWELHKVVLNIALTG</sequence>
<evidence type="ECO:0000313" key="2">
    <source>
        <dbReference type="EMBL" id="AFV76341.1"/>
    </source>
</evidence>
<name>K7QV86_THEOS</name>
<dbReference type="InterPro" id="IPR001387">
    <property type="entry name" value="Cro/C1-type_HTH"/>
</dbReference>
<dbReference type="SMART" id="SM00530">
    <property type="entry name" value="HTH_XRE"/>
    <property type="match status" value="1"/>
</dbReference>
<dbReference type="KEGG" id="tos:Theos_1304"/>
<feature type="domain" description="HTH cro/C1-type" evidence="1">
    <location>
        <begin position="13"/>
        <end position="70"/>
    </location>
</feature>
<dbReference type="PATRIC" id="fig|751945.3.peg.1289"/>
<dbReference type="EMBL" id="CP003249">
    <property type="protein sequence ID" value="AFV76341.1"/>
    <property type="molecule type" value="Genomic_DNA"/>
</dbReference>
<dbReference type="Proteomes" id="UP000000211">
    <property type="component" value="Chromosome"/>
</dbReference>
<dbReference type="CDD" id="cd00093">
    <property type="entry name" value="HTH_XRE"/>
    <property type="match status" value="1"/>
</dbReference>
<accession>K7QV86</accession>
<dbReference type="HOGENOM" id="CLU_1427392_0_0_0"/>
<evidence type="ECO:0000259" key="1">
    <source>
        <dbReference type="PROSITE" id="PS50943"/>
    </source>
</evidence>
<dbReference type="eggNOG" id="ENOG5030JYW">
    <property type="taxonomic scope" value="Bacteria"/>
</dbReference>